<dbReference type="Pfam" id="PF00015">
    <property type="entry name" value="MCPsignal"/>
    <property type="match status" value="1"/>
</dbReference>
<dbReference type="STRING" id="1298598.JCM21714_1001"/>
<keyword evidence="2" id="KW-1003">Cell membrane</keyword>
<keyword evidence="7" id="KW-1133">Transmembrane helix</keyword>
<dbReference type="PROSITE" id="PS50885">
    <property type="entry name" value="HAMP"/>
    <property type="match status" value="1"/>
</dbReference>
<dbReference type="Gene3D" id="6.10.340.10">
    <property type="match status" value="1"/>
</dbReference>
<evidence type="ECO:0000256" key="5">
    <source>
        <dbReference type="ARBA" id="ARBA00029447"/>
    </source>
</evidence>
<evidence type="ECO:0000256" key="7">
    <source>
        <dbReference type="SAM" id="Phobius"/>
    </source>
</evidence>
<proteinExistence type="inferred from homology"/>
<dbReference type="GO" id="GO:0007165">
    <property type="term" value="P:signal transduction"/>
    <property type="evidence" value="ECO:0007669"/>
    <property type="project" value="UniProtKB-KW"/>
</dbReference>
<gene>
    <name evidence="10" type="ORF">JCM21714_1001</name>
</gene>
<evidence type="ECO:0000256" key="4">
    <source>
        <dbReference type="ARBA" id="ARBA00023224"/>
    </source>
</evidence>
<protein>
    <recommendedName>
        <fullName evidence="12">Methyl-accepting chemotaxis protein</fullName>
    </recommendedName>
</protein>
<dbReference type="AlphaFoldDB" id="W4VGZ1"/>
<dbReference type="Gene3D" id="1.10.287.950">
    <property type="entry name" value="Methyl-accepting chemotaxis protein"/>
    <property type="match status" value="1"/>
</dbReference>
<feature type="transmembrane region" description="Helical" evidence="7">
    <location>
        <begin position="213"/>
        <end position="233"/>
    </location>
</feature>
<evidence type="ECO:0000256" key="2">
    <source>
        <dbReference type="ARBA" id="ARBA00022475"/>
    </source>
</evidence>
<dbReference type="CDD" id="cd06225">
    <property type="entry name" value="HAMP"/>
    <property type="match status" value="1"/>
</dbReference>
<dbReference type="GO" id="GO:0005886">
    <property type="term" value="C:plasma membrane"/>
    <property type="evidence" value="ECO:0007669"/>
    <property type="project" value="UniProtKB-SubCell"/>
</dbReference>
<dbReference type="PANTHER" id="PTHR32089">
    <property type="entry name" value="METHYL-ACCEPTING CHEMOTAXIS PROTEIN MCPB"/>
    <property type="match status" value="1"/>
</dbReference>
<feature type="domain" description="Methyl-accepting transducer" evidence="8">
    <location>
        <begin position="307"/>
        <end position="557"/>
    </location>
</feature>
<comment type="similarity">
    <text evidence="5">Belongs to the methyl-accepting chemotaxis (MCP) protein family.</text>
</comment>
<dbReference type="InterPro" id="IPR003660">
    <property type="entry name" value="HAMP_dom"/>
</dbReference>
<comment type="caution">
    <text evidence="10">The sequence shown here is derived from an EMBL/GenBank/DDBJ whole genome shotgun (WGS) entry which is preliminary data.</text>
</comment>
<evidence type="ECO:0000259" key="8">
    <source>
        <dbReference type="PROSITE" id="PS50111"/>
    </source>
</evidence>
<dbReference type="InterPro" id="IPR004089">
    <property type="entry name" value="MCPsignal_dom"/>
</dbReference>
<feature type="domain" description="HAMP" evidence="9">
    <location>
        <begin position="235"/>
        <end position="288"/>
    </location>
</feature>
<evidence type="ECO:0000256" key="3">
    <source>
        <dbReference type="ARBA" id="ARBA00023136"/>
    </source>
</evidence>
<evidence type="ECO:0000256" key="6">
    <source>
        <dbReference type="PROSITE-ProRule" id="PRU00284"/>
    </source>
</evidence>
<dbReference type="PROSITE" id="PS50111">
    <property type="entry name" value="CHEMOTAXIS_TRANSDUC_2"/>
    <property type="match status" value="1"/>
</dbReference>
<dbReference type="SMART" id="SM00283">
    <property type="entry name" value="MA"/>
    <property type="match status" value="1"/>
</dbReference>
<dbReference type="Proteomes" id="UP000019102">
    <property type="component" value="Unassembled WGS sequence"/>
</dbReference>
<dbReference type="eggNOG" id="COG0840">
    <property type="taxonomic scope" value="Bacteria"/>
</dbReference>
<dbReference type="SUPFAM" id="SSF58104">
    <property type="entry name" value="Methyl-accepting chemotaxis protein (MCP) signaling domain"/>
    <property type="match status" value="1"/>
</dbReference>
<reference evidence="10 11" key="1">
    <citation type="journal article" date="2014" name="Genome Announc.">
        <title>Draft Genome Sequence of the Boron-Tolerant and Moderately Halotolerant Bacterium Gracilibacillus boraciitolerans JCM 21714T.</title>
        <authorList>
            <person name="Ahmed I."/>
            <person name="Oshima K."/>
            <person name="Suda W."/>
            <person name="Kitamura K."/>
            <person name="Iida T."/>
            <person name="Ohmori Y."/>
            <person name="Fujiwara T."/>
            <person name="Hattori M."/>
            <person name="Ohkuma M."/>
        </authorList>
    </citation>
    <scope>NUCLEOTIDE SEQUENCE [LARGE SCALE GENOMIC DNA]</scope>
    <source>
        <strain evidence="10 11">JCM 21714</strain>
    </source>
</reference>
<comment type="subcellular location">
    <subcellularLocation>
        <location evidence="1">Cell membrane</location>
    </subcellularLocation>
</comment>
<feature type="transmembrane region" description="Helical" evidence="7">
    <location>
        <begin position="40"/>
        <end position="62"/>
    </location>
</feature>
<evidence type="ECO:0008006" key="12">
    <source>
        <dbReference type="Google" id="ProtNLM"/>
    </source>
</evidence>
<keyword evidence="7" id="KW-0812">Transmembrane</keyword>
<dbReference type="Pfam" id="PF00672">
    <property type="entry name" value="HAMP"/>
    <property type="match status" value="1"/>
</dbReference>
<keyword evidence="3 7" id="KW-0472">Membrane</keyword>
<dbReference type="CDD" id="cd11386">
    <property type="entry name" value="MCP_signal"/>
    <property type="match status" value="1"/>
</dbReference>
<evidence type="ECO:0000259" key="9">
    <source>
        <dbReference type="PROSITE" id="PS50885"/>
    </source>
</evidence>
<keyword evidence="4 6" id="KW-0807">Transducer</keyword>
<evidence type="ECO:0000313" key="11">
    <source>
        <dbReference type="Proteomes" id="UP000019102"/>
    </source>
</evidence>
<name>W4VGZ1_9BACI</name>
<evidence type="ECO:0000256" key="1">
    <source>
        <dbReference type="ARBA" id="ARBA00004236"/>
    </source>
</evidence>
<keyword evidence="11" id="KW-1185">Reference proteome</keyword>
<dbReference type="EMBL" id="BAVS01000002">
    <property type="protein sequence ID" value="GAE92024.1"/>
    <property type="molecule type" value="Genomic_DNA"/>
</dbReference>
<dbReference type="PANTHER" id="PTHR32089:SF112">
    <property type="entry name" value="LYSOZYME-LIKE PROTEIN-RELATED"/>
    <property type="match status" value="1"/>
</dbReference>
<sequence length="593" mass="65383">MYVISWEKRGRNMNRKFNSVFKKINIKNFIFRNLSIAKKYGLTLGLVFILFGLSTAVVMLLMNKTEQDIANLENRGNNAIEITELGSLIRSKGIRVVSYVQDGLQQYIDEYQTQQEEFDLIVAKLDDQIEMSKQNQLLEQVIANDQEINDIFLNSILQEKSAGNQTNAESLATQVRNIRLESLFLLEEIRKTLNEERAASVSQTKENQQLTRVVLLISMVISVIIGGLLVFFISRVISRSLNQLVDVSNRIAEGNLEVGAINYEGTDEIGRLAVAINTMSNNLRKIIYQISKISEIVSSKSKALTQSSFEVKTGSEQVSVTMQELSSGAETQANTTSDLSSSMESFMMNLQKVSTSGEQMNTSSNDVLTITEKGGQLMEESALQMNLIDQIFEESVKKVQGLDIQSQEISKLISVIKNIAEQTNLLALNASIEAARAGEHGRGFAVVADEVRKLAEQVSTSVTDITKIVGSIQAESALVTQSLQGGYKEVEKGTEQMKSTGEAFSKINQSMKQMVTNIKVVTENLSMMLANSQDMNVAVEEIAAVSEEAAAGIEQSSASSQQTNSSMEEVANNAAELSKIATELNALVRQFKH</sequence>
<evidence type="ECO:0000313" key="10">
    <source>
        <dbReference type="EMBL" id="GAE92024.1"/>
    </source>
</evidence>
<organism evidence="10 11">
    <name type="scientific">Gracilibacillus boraciitolerans JCM 21714</name>
    <dbReference type="NCBI Taxonomy" id="1298598"/>
    <lineage>
        <taxon>Bacteria</taxon>
        <taxon>Bacillati</taxon>
        <taxon>Bacillota</taxon>
        <taxon>Bacilli</taxon>
        <taxon>Bacillales</taxon>
        <taxon>Bacillaceae</taxon>
        <taxon>Gracilibacillus</taxon>
    </lineage>
</organism>
<dbReference type="SMART" id="SM00304">
    <property type="entry name" value="HAMP"/>
    <property type="match status" value="1"/>
</dbReference>
<accession>W4VGZ1</accession>